<dbReference type="Pfam" id="PF25156">
    <property type="entry name" value="PNGase_A_C"/>
    <property type="match status" value="1"/>
</dbReference>
<gene>
    <name evidence="4" type="ORF">RHOBADRAFT_51004</name>
</gene>
<evidence type="ECO:0000256" key="2">
    <source>
        <dbReference type="SAM" id="SignalP"/>
    </source>
</evidence>
<dbReference type="RefSeq" id="XP_018274598.1">
    <property type="nucleotide sequence ID" value="XM_018415602.1"/>
</dbReference>
<evidence type="ECO:0000313" key="5">
    <source>
        <dbReference type="Proteomes" id="UP000053890"/>
    </source>
</evidence>
<proteinExistence type="predicted"/>
<dbReference type="AlphaFoldDB" id="A0A194SD60"/>
<dbReference type="STRING" id="578459.A0A194SD60"/>
<dbReference type="InterPro" id="IPR021102">
    <property type="entry name" value="PNGase_A"/>
</dbReference>
<keyword evidence="2" id="KW-0732">Signal</keyword>
<evidence type="ECO:0000313" key="4">
    <source>
        <dbReference type="EMBL" id="KPV78549.1"/>
    </source>
</evidence>
<keyword evidence="5" id="KW-1185">Reference proteome</keyword>
<dbReference type="GeneID" id="28976050"/>
<dbReference type="Pfam" id="PF12222">
    <property type="entry name" value="PNGaseA"/>
    <property type="match status" value="1"/>
</dbReference>
<dbReference type="EMBL" id="KQ474073">
    <property type="protein sequence ID" value="KPV78549.1"/>
    <property type="molecule type" value="Genomic_DNA"/>
</dbReference>
<dbReference type="Proteomes" id="UP000053890">
    <property type="component" value="Unassembled WGS sequence"/>
</dbReference>
<dbReference type="PANTHER" id="PTHR31104">
    <property type="entry name" value="PEPTIDE-N4-(N-ACETYL-BETA-GLUCOSAMINYL)ASPARAGINE AMIDASE A PROTEIN"/>
    <property type="match status" value="1"/>
</dbReference>
<reference evidence="4 5" key="1">
    <citation type="journal article" date="2015" name="Front. Microbiol.">
        <title>Genome sequence of the plant growth promoting endophytic yeast Rhodotorula graminis WP1.</title>
        <authorList>
            <person name="Firrincieli A."/>
            <person name="Otillar R."/>
            <person name="Salamov A."/>
            <person name="Schmutz J."/>
            <person name="Khan Z."/>
            <person name="Redman R.S."/>
            <person name="Fleck N.D."/>
            <person name="Lindquist E."/>
            <person name="Grigoriev I.V."/>
            <person name="Doty S.L."/>
        </authorList>
    </citation>
    <scope>NUCLEOTIDE SEQUENCE [LARGE SCALE GENOMIC DNA]</scope>
    <source>
        <strain evidence="4 5">WP1</strain>
    </source>
</reference>
<protein>
    <recommendedName>
        <fullName evidence="3">Peptide N-acetyl-beta-D-glucosaminyl asparaginase amidase A N-terminal domain-containing protein</fullName>
    </recommendedName>
</protein>
<name>A0A194SD60_RHOGW</name>
<evidence type="ECO:0000256" key="1">
    <source>
        <dbReference type="SAM" id="MobiDB-lite"/>
    </source>
</evidence>
<feature type="domain" description="Peptide N-acetyl-beta-D-glucosaminyl asparaginase amidase A N-terminal" evidence="3">
    <location>
        <begin position="67"/>
        <end position="376"/>
    </location>
</feature>
<feature type="chain" id="PRO_5008265613" description="Peptide N-acetyl-beta-D-glucosaminyl asparaginase amidase A N-terminal domain-containing protein" evidence="2">
    <location>
        <begin position="18"/>
        <end position="586"/>
    </location>
</feature>
<dbReference type="OMA" id="IEWESTA"/>
<feature type="region of interest" description="Disordered" evidence="1">
    <location>
        <begin position="531"/>
        <end position="550"/>
    </location>
</feature>
<feature type="signal peptide" evidence="2">
    <location>
        <begin position="1"/>
        <end position="17"/>
    </location>
</feature>
<organism evidence="4 5">
    <name type="scientific">Rhodotorula graminis (strain WP1)</name>
    <dbReference type="NCBI Taxonomy" id="578459"/>
    <lineage>
        <taxon>Eukaryota</taxon>
        <taxon>Fungi</taxon>
        <taxon>Dikarya</taxon>
        <taxon>Basidiomycota</taxon>
        <taxon>Pucciniomycotina</taxon>
        <taxon>Microbotryomycetes</taxon>
        <taxon>Sporidiobolales</taxon>
        <taxon>Sporidiobolaceae</taxon>
        <taxon>Rhodotorula</taxon>
    </lineage>
</organism>
<accession>A0A194SD60</accession>
<dbReference type="OrthoDB" id="1612078at2759"/>
<dbReference type="InterPro" id="IPR056948">
    <property type="entry name" value="PNGaseA_N"/>
</dbReference>
<evidence type="ECO:0000259" key="3">
    <source>
        <dbReference type="Pfam" id="PF12222"/>
    </source>
</evidence>
<feature type="compositionally biased region" description="Basic and acidic residues" evidence="1">
    <location>
        <begin position="531"/>
        <end position="543"/>
    </location>
</feature>
<sequence length="586" mass="64094">MHLHWLALVPSLALALALPATQLRLSSSSNQLPRAHPRLRLPPAEATLHHAGFRPAPLENLQVHHPPLLPNPNRARRCTLLLLEHSFAFSYYEPAVVTFEPPLDCGPPGTWSSIVLNLTVTSNGTQFDRLASISLVWRTSTAEPTLDGIVWTYEKDVTRFSPLFAKTSQLMFQLDNVITDKYTGVFATKLSATFYEATPDSPPASTADLILPLTTRSNTSSQMLVYPGPASVETVLPINTAQAWLDVIATGAADEEFWYGNVLERWVDYFPEAGLIGRGPLREVQVRIDGQLVGFVYPFPVIYTGGANPLLWRPLASLRAFDIPSAFIDVSPALPWLSDGQPHVFSFSVLGQGDEGSINDNWFITGALHLVLDPSDPPIRTTGRLLSYDVSPAPLILSAGFPSSDGASLRTVVSAQRTLEIRAELLTGEGRKVVQVAHEVAFDNEQRFDDNGTYQSVSQSTSSLYTSTHDGHLLLRDVSSFPLCLTTNYTLLASSHHFSADVPAYGYDRALSVPPALGGVEGAAHVTKSAQRGEAEITGREGQRSTGWGTMEERYTFVGDRGETYEERVRAENSTIVERTRKGSLA</sequence>